<dbReference type="STRING" id="870435.A0A0C3JQI5"/>
<dbReference type="HOGENOM" id="CLU_2172093_0_0_1"/>
<dbReference type="Proteomes" id="UP000054217">
    <property type="component" value="Unassembled WGS sequence"/>
</dbReference>
<proteinExistence type="predicted"/>
<gene>
    <name evidence="1" type="ORF">M404DRAFT_964368</name>
</gene>
<reference evidence="1 2" key="1">
    <citation type="submission" date="2014-04" db="EMBL/GenBank/DDBJ databases">
        <authorList>
            <consortium name="DOE Joint Genome Institute"/>
            <person name="Kuo A."/>
            <person name="Kohler A."/>
            <person name="Costa M.D."/>
            <person name="Nagy L.G."/>
            <person name="Floudas D."/>
            <person name="Copeland A."/>
            <person name="Barry K.W."/>
            <person name="Cichocki N."/>
            <person name="Veneault-Fourrey C."/>
            <person name="LaButti K."/>
            <person name="Lindquist E.A."/>
            <person name="Lipzen A."/>
            <person name="Lundell T."/>
            <person name="Morin E."/>
            <person name="Murat C."/>
            <person name="Sun H."/>
            <person name="Tunlid A."/>
            <person name="Henrissat B."/>
            <person name="Grigoriev I.V."/>
            <person name="Hibbett D.S."/>
            <person name="Martin F."/>
            <person name="Nordberg H.P."/>
            <person name="Cantor M.N."/>
            <person name="Hua S.X."/>
        </authorList>
    </citation>
    <scope>NUCLEOTIDE SEQUENCE [LARGE SCALE GENOMIC DNA]</scope>
    <source>
        <strain evidence="1 2">Marx 270</strain>
    </source>
</reference>
<keyword evidence="2" id="KW-1185">Reference proteome</keyword>
<accession>A0A0C3JQI5</accession>
<evidence type="ECO:0000313" key="2">
    <source>
        <dbReference type="Proteomes" id="UP000054217"/>
    </source>
</evidence>
<protein>
    <submittedName>
        <fullName evidence="1">Uncharacterized protein</fullName>
    </submittedName>
</protein>
<dbReference type="AlphaFoldDB" id="A0A0C3JQI5"/>
<reference evidence="2" key="2">
    <citation type="submission" date="2015-01" db="EMBL/GenBank/DDBJ databases">
        <title>Evolutionary Origins and Diversification of the Mycorrhizal Mutualists.</title>
        <authorList>
            <consortium name="DOE Joint Genome Institute"/>
            <consortium name="Mycorrhizal Genomics Consortium"/>
            <person name="Kohler A."/>
            <person name="Kuo A."/>
            <person name="Nagy L.G."/>
            <person name="Floudas D."/>
            <person name="Copeland A."/>
            <person name="Barry K.W."/>
            <person name="Cichocki N."/>
            <person name="Veneault-Fourrey C."/>
            <person name="LaButti K."/>
            <person name="Lindquist E.A."/>
            <person name="Lipzen A."/>
            <person name="Lundell T."/>
            <person name="Morin E."/>
            <person name="Murat C."/>
            <person name="Riley R."/>
            <person name="Ohm R."/>
            <person name="Sun H."/>
            <person name="Tunlid A."/>
            <person name="Henrissat B."/>
            <person name="Grigoriev I.V."/>
            <person name="Hibbett D.S."/>
            <person name="Martin F."/>
        </authorList>
    </citation>
    <scope>NUCLEOTIDE SEQUENCE [LARGE SCALE GENOMIC DNA]</scope>
    <source>
        <strain evidence="2">Marx 270</strain>
    </source>
</reference>
<evidence type="ECO:0000313" key="1">
    <source>
        <dbReference type="EMBL" id="KIN99766.1"/>
    </source>
</evidence>
<dbReference type="InParanoid" id="A0A0C3JQI5"/>
<organism evidence="1 2">
    <name type="scientific">Pisolithus tinctorius Marx 270</name>
    <dbReference type="NCBI Taxonomy" id="870435"/>
    <lineage>
        <taxon>Eukaryota</taxon>
        <taxon>Fungi</taxon>
        <taxon>Dikarya</taxon>
        <taxon>Basidiomycota</taxon>
        <taxon>Agaricomycotina</taxon>
        <taxon>Agaricomycetes</taxon>
        <taxon>Agaricomycetidae</taxon>
        <taxon>Boletales</taxon>
        <taxon>Sclerodermatineae</taxon>
        <taxon>Pisolithaceae</taxon>
        <taxon>Pisolithus</taxon>
    </lineage>
</organism>
<dbReference type="EMBL" id="KN832002">
    <property type="protein sequence ID" value="KIN99766.1"/>
    <property type="molecule type" value="Genomic_DNA"/>
</dbReference>
<sequence length="110" mass="12873">MPTRLLHTQMGTLCSRDEQISKLQYNRLLSSAMSYDPVERVGRIHADVSRYFRFVMFSHRWGEGEPLLRDIQSCPIYDMTSGGFHKTSEVLSYCFEARLPVGVERYLLHR</sequence>
<name>A0A0C3JQI5_PISTI</name>